<dbReference type="RefSeq" id="WP_165908226.1">
    <property type="nucleotide sequence ID" value="NZ_SLUN01000037.1"/>
</dbReference>
<comment type="caution">
    <text evidence="1">The sequence shown here is derived from an EMBL/GenBank/DDBJ whole genome shotgun (WGS) entry which is preliminary data.</text>
</comment>
<name>A0A4R1R345_HYDET</name>
<organism evidence="1 2">
    <name type="scientific">Hydrogenispora ethanolica</name>
    <dbReference type="NCBI Taxonomy" id="1082276"/>
    <lineage>
        <taxon>Bacteria</taxon>
        <taxon>Bacillati</taxon>
        <taxon>Bacillota</taxon>
        <taxon>Hydrogenispora</taxon>
    </lineage>
</organism>
<protein>
    <submittedName>
        <fullName evidence="1">Uncharacterized protein</fullName>
    </submittedName>
</protein>
<dbReference type="EMBL" id="SLUN01000037">
    <property type="protein sequence ID" value="TCL59809.1"/>
    <property type="molecule type" value="Genomic_DNA"/>
</dbReference>
<evidence type="ECO:0000313" key="2">
    <source>
        <dbReference type="Proteomes" id="UP000295008"/>
    </source>
</evidence>
<sequence>MADSMVEMERMIISFMENIMRWVERWQEFKRKPGLKFLKALLNSLI</sequence>
<gene>
    <name evidence="1" type="ORF">EDC14_103746</name>
</gene>
<evidence type="ECO:0000313" key="1">
    <source>
        <dbReference type="EMBL" id="TCL59809.1"/>
    </source>
</evidence>
<keyword evidence="2" id="KW-1185">Reference proteome</keyword>
<reference evidence="1 2" key="1">
    <citation type="submission" date="2019-03" db="EMBL/GenBank/DDBJ databases">
        <title>Genomic Encyclopedia of Type Strains, Phase IV (KMG-IV): sequencing the most valuable type-strain genomes for metagenomic binning, comparative biology and taxonomic classification.</title>
        <authorList>
            <person name="Goeker M."/>
        </authorList>
    </citation>
    <scope>NUCLEOTIDE SEQUENCE [LARGE SCALE GENOMIC DNA]</scope>
    <source>
        <strain evidence="1 2">LX-B</strain>
    </source>
</reference>
<accession>A0A4R1R345</accession>
<dbReference type="Proteomes" id="UP000295008">
    <property type="component" value="Unassembled WGS sequence"/>
</dbReference>
<dbReference type="AlphaFoldDB" id="A0A4R1R345"/>
<proteinExistence type="predicted"/>